<organism evidence="2">
    <name type="scientific">Rhizophora mucronata</name>
    <name type="common">Asiatic mangrove</name>
    <dbReference type="NCBI Taxonomy" id="61149"/>
    <lineage>
        <taxon>Eukaryota</taxon>
        <taxon>Viridiplantae</taxon>
        <taxon>Streptophyta</taxon>
        <taxon>Embryophyta</taxon>
        <taxon>Tracheophyta</taxon>
        <taxon>Spermatophyta</taxon>
        <taxon>Magnoliopsida</taxon>
        <taxon>eudicotyledons</taxon>
        <taxon>Gunneridae</taxon>
        <taxon>Pentapetalae</taxon>
        <taxon>rosids</taxon>
        <taxon>fabids</taxon>
        <taxon>Malpighiales</taxon>
        <taxon>Rhizophoraceae</taxon>
        <taxon>Rhizophora</taxon>
    </lineage>
</organism>
<name>A0A2P2MYI8_RHIMU</name>
<protein>
    <submittedName>
        <fullName evidence="2">Uncharacterized protein</fullName>
    </submittedName>
</protein>
<keyword evidence="1" id="KW-0472">Membrane</keyword>
<keyword evidence="1" id="KW-1133">Transmembrane helix</keyword>
<keyword evidence="1" id="KW-0812">Transmembrane</keyword>
<dbReference type="AlphaFoldDB" id="A0A2P2MYI8"/>
<accession>A0A2P2MYI8</accession>
<evidence type="ECO:0000256" key="1">
    <source>
        <dbReference type="SAM" id="Phobius"/>
    </source>
</evidence>
<reference evidence="2" key="1">
    <citation type="submission" date="2018-02" db="EMBL/GenBank/DDBJ databases">
        <title>Rhizophora mucronata_Transcriptome.</title>
        <authorList>
            <person name="Meera S.P."/>
            <person name="Sreeshan A."/>
            <person name="Augustine A."/>
        </authorList>
    </citation>
    <scope>NUCLEOTIDE SEQUENCE</scope>
    <source>
        <tissue evidence="2">Leaf</tissue>
    </source>
</reference>
<dbReference type="EMBL" id="GGEC01054808">
    <property type="protein sequence ID" value="MBX35292.1"/>
    <property type="molecule type" value="Transcribed_RNA"/>
</dbReference>
<proteinExistence type="predicted"/>
<evidence type="ECO:0000313" key="2">
    <source>
        <dbReference type="EMBL" id="MBX35292.1"/>
    </source>
</evidence>
<sequence>MSFIQRFYVKTLRVLMISLSPVSFLLALKFNIAFVFFWKASRLMPSPDH</sequence>
<feature type="transmembrane region" description="Helical" evidence="1">
    <location>
        <begin position="12"/>
        <end position="38"/>
    </location>
</feature>